<keyword evidence="3" id="KW-0540">Nuclease</keyword>
<comment type="caution">
    <text evidence="9">The sequence shown here is derived from an EMBL/GenBank/DDBJ whole genome shotgun (WGS) entry which is preliminary data.</text>
</comment>
<keyword evidence="6" id="KW-0695">RNA-directed DNA polymerase</keyword>
<evidence type="ECO:0000256" key="2">
    <source>
        <dbReference type="ARBA" id="ARBA00022695"/>
    </source>
</evidence>
<evidence type="ECO:0000313" key="9">
    <source>
        <dbReference type="EMBL" id="GEU33950.1"/>
    </source>
</evidence>
<gene>
    <name evidence="9" type="ORF">Tci_005928</name>
</gene>
<evidence type="ECO:0000256" key="7">
    <source>
        <dbReference type="SAM" id="MobiDB-lite"/>
    </source>
</evidence>
<evidence type="ECO:0000259" key="8">
    <source>
        <dbReference type="Pfam" id="PF17917"/>
    </source>
</evidence>
<accession>A0A6L2JB23</accession>
<protein>
    <submittedName>
        <fullName evidence="9">Putative polyprotein</fullName>
    </submittedName>
</protein>
<keyword evidence="5" id="KW-0378">Hydrolase</keyword>
<evidence type="ECO:0000256" key="6">
    <source>
        <dbReference type="ARBA" id="ARBA00022918"/>
    </source>
</evidence>
<organism evidence="9">
    <name type="scientific">Tanacetum cinerariifolium</name>
    <name type="common">Dalmatian daisy</name>
    <name type="synonym">Chrysanthemum cinerariifolium</name>
    <dbReference type="NCBI Taxonomy" id="118510"/>
    <lineage>
        <taxon>Eukaryota</taxon>
        <taxon>Viridiplantae</taxon>
        <taxon>Streptophyta</taxon>
        <taxon>Embryophyta</taxon>
        <taxon>Tracheophyta</taxon>
        <taxon>Spermatophyta</taxon>
        <taxon>Magnoliopsida</taxon>
        <taxon>eudicotyledons</taxon>
        <taxon>Gunneridae</taxon>
        <taxon>Pentapetalae</taxon>
        <taxon>asterids</taxon>
        <taxon>campanulids</taxon>
        <taxon>Asterales</taxon>
        <taxon>Asteraceae</taxon>
        <taxon>Asteroideae</taxon>
        <taxon>Anthemideae</taxon>
        <taxon>Anthemidinae</taxon>
        <taxon>Tanacetum</taxon>
    </lineage>
</organism>
<keyword evidence="1" id="KW-0808">Transferase</keyword>
<keyword evidence="4" id="KW-0255">Endonuclease</keyword>
<feature type="region of interest" description="Disordered" evidence="7">
    <location>
        <begin position="1"/>
        <end position="21"/>
    </location>
</feature>
<evidence type="ECO:0000256" key="1">
    <source>
        <dbReference type="ARBA" id="ARBA00022679"/>
    </source>
</evidence>
<dbReference type="EMBL" id="BKCJ010000521">
    <property type="protein sequence ID" value="GEU33950.1"/>
    <property type="molecule type" value="Genomic_DNA"/>
</dbReference>
<keyword evidence="2" id="KW-0548">Nucleotidyltransferase</keyword>
<name>A0A6L2JB23_TANCI</name>
<dbReference type="GO" id="GO:0003964">
    <property type="term" value="F:RNA-directed DNA polymerase activity"/>
    <property type="evidence" value="ECO:0007669"/>
    <property type="project" value="UniProtKB-KW"/>
</dbReference>
<evidence type="ECO:0000256" key="4">
    <source>
        <dbReference type="ARBA" id="ARBA00022759"/>
    </source>
</evidence>
<dbReference type="GO" id="GO:0004519">
    <property type="term" value="F:endonuclease activity"/>
    <property type="evidence" value="ECO:0007669"/>
    <property type="project" value="UniProtKB-KW"/>
</dbReference>
<sequence>MHGRMGRNSQMKKSKEDPRGSEKICAYASGKFLTTQSTIDAEINACINTLEKLKIYYLDKQEVTLRTDCQAIISFYNKTNSNKSSRVRMHRRNEGISSSSALLSGGSSTVPQCLSEEYEDNLRRSHEYLKPLPRIFTKTIFTNEEPGALYRRYQLKANQSPIRMDKSDAWRSVAQDLELSAAKETVKAMRNLQAIIQCKTQIFFRKSTKDNHTQSETRKSLQQISTEIQQSKPLTKREVLNLVKEISEQAKLVQKESLRQTEDLNQKVQKVLGENYSSTEQVNPIQQLIAYFLLTGTTVDLGEIIYSDIVTKLTNKSRLKYVSYLRFISCVLAELLATMIAVNNQEKSVSALPFSGKKKKGKSQTTSFEVEPDSQPLLLTTTADVQALLLSDDEMIKDSDDDVLEARDEMDEDIHHTNEEETQSPSPNKEPPESSYAQETDESDSDSSCPKDKHEEATTSYADLNSKIKGFHDATYKFHKGTEAAFSMYEKILTQFSKQTGKDVKKILSSIKVIQDVVKEDFSLNRKASALRRDEYLATWAKEAKLLEMTKSELIKVVHEEAEKAGIDKKLLKVQKVVRSSRRYRMLSGKSSTKNILKRGNDRRNFEVYNSFKFDDFRVTELDELGLIIEKKKNKIIGELMISLGKRHTRLGKIYEELEIQSALPVPAPEQASSQL</sequence>
<reference evidence="9" key="1">
    <citation type="journal article" date="2019" name="Sci. Rep.">
        <title>Draft genome of Tanacetum cinerariifolium, the natural source of mosquito coil.</title>
        <authorList>
            <person name="Yamashiro T."/>
            <person name="Shiraishi A."/>
            <person name="Satake H."/>
            <person name="Nakayama K."/>
        </authorList>
    </citation>
    <scope>NUCLEOTIDE SEQUENCE</scope>
</reference>
<dbReference type="Pfam" id="PF07028">
    <property type="entry name" value="DUF1319"/>
    <property type="match status" value="1"/>
</dbReference>
<evidence type="ECO:0000256" key="5">
    <source>
        <dbReference type="ARBA" id="ARBA00022801"/>
    </source>
</evidence>
<evidence type="ECO:0000256" key="3">
    <source>
        <dbReference type="ARBA" id="ARBA00022722"/>
    </source>
</evidence>
<proteinExistence type="predicted"/>
<dbReference type="AlphaFoldDB" id="A0A6L2JB23"/>
<feature type="domain" description="Reverse transcriptase RNase H-like" evidence="8">
    <location>
        <begin position="15"/>
        <end position="84"/>
    </location>
</feature>
<dbReference type="InterPro" id="IPR041373">
    <property type="entry name" value="RT_RNaseH"/>
</dbReference>
<dbReference type="Pfam" id="PF17917">
    <property type="entry name" value="RT_RNaseH"/>
    <property type="match status" value="1"/>
</dbReference>
<dbReference type="InterPro" id="IPR010746">
    <property type="entry name" value="CYMV_Orf1"/>
</dbReference>
<feature type="region of interest" description="Disordered" evidence="7">
    <location>
        <begin position="416"/>
        <end position="460"/>
    </location>
</feature>
<feature type="region of interest" description="Disordered" evidence="7">
    <location>
        <begin position="352"/>
        <end position="373"/>
    </location>
</feature>
<dbReference type="GO" id="GO:0016787">
    <property type="term" value="F:hydrolase activity"/>
    <property type="evidence" value="ECO:0007669"/>
    <property type="project" value="UniProtKB-KW"/>
</dbReference>